<accession>A0ABU2AWL7</accession>
<proteinExistence type="predicted"/>
<name>A0ABU2AWL7_9MICC</name>
<dbReference type="InterPro" id="IPR027417">
    <property type="entry name" value="P-loop_NTPase"/>
</dbReference>
<dbReference type="SUPFAM" id="SSF82771">
    <property type="entry name" value="GIY-YIG endonuclease"/>
    <property type="match status" value="1"/>
</dbReference>
<dbReference type="InterPro" id="IPR000305">
    <property type="entry name" value="GIY-YIG_endonuc"/>
</dbReference>
<dbReference type="Proteomes" id="UP001183794">
    <property type="component" value="Unassembled WGS sequence"/>
</dbReference>
<protein>
    <submittedName>
        <fullName evidence="2">DUF2075 family protein</fullName>
    </submittedName>
</protein>
<dbReference type="SUPFAM" id="SSF52540">
    <property type="entry name" value="P-loop containing nucleoside triphosphate hydrolases"/>
    <property type="match status" value="1"/>
</dbReference>
<reference evidence="2 3" key="1">
    <citation type="submission" date="2023-07" db="EMBL/GenBank/DDBJ databases">
        <title>Sequencing the genomes of 1000 actinobacteria strains.</title>
        <authorList>
            <person name="Klenk H.-P."/>
        </authorList>
    </citation>
    <scope>NUCLEOTIDE SEQUENCE [LARGE SCALE GENOMIC DNA]</scope>
    <source>
        <strain evidence="2 3">DSM 22966</strain>
    </source>
</reference>
<dbReference type="Pfam" id="PF01541">
    <property type="entry name" value="GIY-YIG"/>
    <property type="match status" value="1"/>
</dbReference>
<dbReference type="Pfam" id="PF09848">
    <property type="entry name" value="SLFN-g3_helicase"/>
    <property type="match status" value="1"/>
</dbReference>
<organism evidence="2 3">
    <name type="scientific">Enteractinococcus fodinae</name>
    <dbReference type="NCBI Taxonomy" id="684663"/>
    <lineage>
        <taxon>Bacteria</taxon>
        <taxon>Bacillati</taxon>
        <taxon>Actinomycetota</taxon>
        <taxon>Actinomycetes</taxon>
        <taxon>Micrococcales</taxon>
        <taxon>Micrococcaceae</taxon>
    </lineage>
</organism>
<dbReference type="PROSITE" id="PS50164">
    <property type="entry name" value="GIY_YIG"/>
    <property type="match status" value="1"/>
</dbReference>
<comment type="caution">
    <text evidence="2">The sequence shown here is derived from an EMBL/GenBank/DDBJ whole genome shotgun (WGS) entry which is preliminary data.</text>
</comment>
<evidence type="ECO:0000313" key="3">
    <source>
        <dbReference type="Proteomes" id="UP001183794"/>
    </source>
</evidence>
<gene>
    <name evidence="2" type="ORF">J2S62_000002</name>
</gene>
<dbReference type="InterPro" id="IPR035901">
    <property type="entry name" value="GIY-YIG_endonuc_sf"/>
</dbReference>
<feature type="domain" description="GIY-YIG" evidence="1">
    <location>
        <begin position="44"/>
        <end position="119"/>
    </location>
</feature>
<dbReference type="EMBL" id="JAVDYJ010000001">
    <property type="protein sequence ID" value="MDR7345745.1"/>
    <property type="molecule type" value="Genomic_DNA"/>
</dbReference>
<dbReference type="RefSeq" id="WP_310169838.1">
    <property type="nucleotide sequence ID" value="NZ_BAABHE010000002.1"/>
</dbReference>
<evidence type="ECO:0000259" key="1">
    <source>
        <dbReference type="PROSITE" id="PS50164"/>
    </source>
</evidence>
<dbReference type="InterPro" id="IPR018647">
    <property type="entry name" value="SLFN_3-like_DNA/RNA_helicase"/>
</dbReference>
<evidence type="ECO:0000313" key="2">
    <source>
        <dbReference type="EMBL" id="MDR7345745.1"/>
    </source>
</evidence>
<keyword evidence="3" id="KW-1185">Reference proteome</keyword>
<dbReference type="CDD" id="cd10439">
    <property type="entry name" value="GIY-YIG_COG3410"/>
    <property type="match status" value="1"/>
</dbReference>
<sequence>MTSFRIVEHHGYQDLFASLRSGFEIGPIDIANPTRREIDEKLQNWPVVYTLSSTSEIYIGESRNAVTRMRQHHLNNEKKNLDRLHIIVDRTFNKSAALDLEAYLIRLFSGEGQFSVLNRNDGIVDSDYFNREKYQETFDEIFEELRSRGFFSRSIEEIQNLDLYKFSPFKAPSMEQATTGAEIVERFLRDKRLGVQGEEVVQGGAGTGKTVLAVYLLKLLRDIERSDVSEEREADTMFSEFFTAENQELLTGFTAGLVIPQQSLRNSVKKVFQNTPDMGDIEVLSPFDVGEKEGTFDILVVDETHRLNHRANQPSGMQNKRFREINEGLFGEDRDDLTQLDWIREKSHQRILMIDHNQTVRPADIRKQIVDELVTQAQNNNRYFTLKSQMRVKAGSDYPGFIRALLEGRVTEEAPDFGNEYEFGIFSDLGNMRDAIIERDRKFELSRLVAGYAWMWKSKRDRDAFDIEEGGLKLRWNSTDKDWINSKNSLNEVGSIHTVQGYDLNYAGVIIGRDLRMDPHSGEIYFDRTNYFDKKGFENNPRLGITYSDQDILEYVRNIYSVLLSRGIRGTFIYVCDEPLREYFMKYLLHLD</sequence>